<feature type="region of interest" description="Disordered" evidence="1">
    <location>
        <begin position="978"/>
        <end position="1015"/>
    </location>
</feature>
<feature type="compositionally biased region" description="Polar residues" evidence="1">
    <location>
        <begin position="1225"/>
        <end position="1234"/>
    </location>
</feature>
<dbReference type="PANTHER" id="PTHR43712:SF2">
    <property type="entry name" value="O-METHYLTRANSFERASE CICE"/>
    <property type="match status" value="1"/>
</dbReference>
<feature type="region of interest" description="Disordered" evidence="1">
    <location>
        <begin position="1040"/>
        <end position="1081"/>
    </location>
</feature>
<protein>
    <recommendedName>
        <fullName evidence="4">O-methyltransferase domain-containing protein</fullName>
    </recommendedName>
</protein>
<feature type="compositionally biased region" description="Polar residues" evidence="1">
    <location>
        <begin position="1055"/>
        <end position="1081"/>
    </location>
</feature>
<feature type="compositionally biased region" description="Polar residues" evidence="1">
    <location>
        <begin position="1241"/>
        <end position="1257"/>
    </location>
</feature>
<dbReference type="OrthoDB" id="2410195at2759"/>
<feature type="region of interest" description="Disordered" evidence="1">
    <location>
        <begin position="33"/>
        <end position="65"/>
    </location>
</feature>
<feature type="compositionally biased region" description="Basic and acidic residues" evidence="1">
    <location>
        <begin position="980"/>
        <end position="1006"/>
    </location>
</feature>
<dbReference type="InterPro" id="IPR029063">
    <property type="entry name" value="SAM-dependent_MTases_sf"/>
</dbReference>
<evidence type="ECO:0000313" key="3">
    <source>
        <dbReference type="Proteomes" id="UP000054538"/>
    </source>
</evidence>
<feature type="region of interest" description="Disordered" evidence="1">
    <location>
        <begin position="609"/>
        <end position="648"/>
    </location>
</feature>
<dbReference type="Gene3D" id="1.10.10.10">
    <property type="entry name" value="Winged helix-like DNA-binding domain superfamily/Winged helix DNA-binding domain"/>
    <property type="match status" value="1"/>
</dbReference>
<evidence type="ECO:0008006" key="4">
    <source>
        <dbReference type="Google" id="ProtNLM"/>
    </source>
</evidence>
<dbReference type="STRING" id="930991.A0A0D0E1Y3"/>
<keyword evidence="3" id="KW-1185">Reference proteome</keyword>
<evidence type="ECO:0000256" key="1">
    <source>
        <dbReference type="SAM" id="MobiDB-lite"/>
    </source>
</evidence>
<gene>
    <name evidence="2" type="ORF">PAXRUDRAFT_9890</name>
</gene>
<sequence>MSLTPPTFATLHALHAIIGNALDDIQRVFSQSIAPPTPSPLSSQCSSPVYPSSPEPSPCTSSFPTTPLTSFPPTPLSATFPITLDPPFYSTNVNMAITDYPSPDVTFAPTSLSEQLAAHPDACLAASRIVAACGQLSSIVHKPFLSLCDALMGYNVPACLRLVEHLHIAEILREAENHRQCLLAREQQKIPPAAKPSSVVAPLPGENADGQISAMPSPQARNETFTQRRIPLPKEGLHVTDIANVIHTHTGTDYVDPTNLVHALRLLSTHHIFRETAPDTFATTRVASLLDSGKGVQDVFLNPETKYENTDGTAAFVGLCTDELFKSAAYLTEAFTGVQLPVPQSLGSASRPTSPLTSSNSFAQRTMTPLTDNHAAGASNYHNLSTRSSSALTHVICTNDEDERLRTPSRLALSKESFEDINSRCPLPNKARDRYLPLASTPLSPHLPPPPPHSMPVEESTARLAKEGGASEAQGERDTLPAFNLAFRTTASFFDWLESGSKDPIEGTGRGAGASATTREFSDLMEHNATQLPIHGDGPESESQKPFRLERFSKAMTGTSGWEAPGAILSGFDWNSLLKGSTIVDVGGGIGSTTMFLARAFNDLRVHSVGKHDGSGNDELKPPSASTARRHRTKHSSDAPLSTSSELQGIHGSKDDINFRFIVQDKPVVTSLGIAAWRSQCPEMLESGQVEFQGMSICLHHDFFQPQPSLQAPHLSPQPAVYLLRVVLHDWPDSLARRILINLRVASAPETRLIIADHVLPLACVDEGICDYPSGKKHEQSGTDTWTLDSVLANIEGAEQALAPPPLLPNLGKAGAIAYWMDLSMHIAFNAKERTLRELTELTLSAGWRITRMTRPEGSLFAHLVCEPIVLPGDAQAIYNTVALAEAPSAVSSVVSDGALPVPPKACAKSPSHTMLTPLVPLLPSPILERSSSRCGTPTFGSRMLLPRDDELQGLKSGGGGAAKKWLKAKGLGVRSVVAHKAESQKGKAELPRSAKGSSPRDEAHNVAHASPSHTRVWWKKSLPNSTNSNSTALNELDVPIPEQPHAGRGRRGTITLNDIPSTPLQNPRVPTSSSVKWPTSHSSLNAETAAVAAPEANTHRSRRPSVASITRKLSFATFSRKASATDLAGALPTPPYSATFPDLAPPPSFHSDNGRRHLPSSPALGCNDVDKSMRHPAVPRRPSLIFADHASPKSTVQSVRKPYLMHGAEISSPPSGILIMAPGTSPSASQQGSPKLLDSPQRQRSATALPSSSEHVSVNPKVKRAPNTPRLPRRLSIPLLRRKQSNAVLQDEGGEPDKRI</sequence>
<dbReference type="EMBL" id="KN824915">
    <property type="protein sequence ID" value="KIK97901.1"/>
    <property type="molecule type" value="Genomic_DNA"/>
</dbReference>
<feature type="region of interest" description="Disordered" evidence="1">
    <location>
        <begin position="1218"/>
        <end position="1301"/>
    </location>
</feature>
<name>A0A0D0E1Y3_9AGAM</name>
<organism evidence="2 3">
    <name type="scientific">Paxillus rubicundulus Ve08.2h10</name>
    <dbReference type="NCBI Taxonomy" id="930991"/>
    <lineage>
        <taxon>Eukaryota</taxon>
        <taxon>Fungi</taxon>
        <taxon>Dikarya</taxon>
        <taxon>Basidiomycota</taxon>
        <taxon>Agaricomycotina</taxon>
        <taxon>Agaricomycetes</taxon>
        <taxon>Agaricomycetidae</taxon>
        <taxon>Boletales</taxon>
        <taxon>Paxilineae</taxon>
        <taxon>Paxillaceae</taxon>
        <taxon>Paxillus</taxon>
    </lineage>
</organism>
<reference evidence="2 3" key="1">
    <citation type="submission" date="2014-04" db="EMBL/GenBank/DDBJ databases">
        <authorList>
            <consortium name="DOE Joint Genome Institute"/>
            <person name="Kuo A."/>
            <person name="Kohler A."/>
            <person name="Jargeat P."/>
            <person name="Nagy L.G."/>
            <person name="Floudas D."/>
            <person name="Copeland A."/>
            <person name="Barry K.W."/>
            <person name="Cichocki N."/>
            <person name="Veneault-Fourrey C."/>
            <person name="LaButti K."/>
            <person name="Lindquist E.A."/>
            <person name="Lipzen A."/>
            <person name="Lundell T."/>
            <person name="Morin E."/>
            <person name="Murat C."/>
            <person name="Sun H."/>
            <person name="Tunlid A."/>
            <person name="Henrissat B."/>
            <person name="Grigoriev I.V."/>
            <person name="Hibbett D.S."/>
            <person name="Martin F."/>
            <person name="Nordberg H.P."/>
            <person name="Cantor M.N."/>
            <person name="Hua S.X."/>
        </authorList>
    </citation>
    <scope>NUCLEOTIDE SEQUENCE [LARGE SCALE GENOMIC DNA]</scope>
    <source>
        <strain evidence="2 3">Ve08.2h10</strain>
    </source>
</reference>
<accession>A0A0D0E1Y3</accession>
<feature type="compositionally biased region" description="Basic and acidic residues" evidence="1">
    <location>
        <begin position="609"/>
        <end position="621"/>
    </location>
</feature>
<feature type="region of interest" description="Disordered" evidence="1">
    <location>
        <begin position="1151"/>
        <end position="1171"/>
    </location>
</feature>
<dbReference type="SUPFAM" id="SSF53335">
    <property type="entry name" value="S-adenosyl-L-methionine-dependent methyltransferases"/>
    <property type="match status" value="1"/>
</dbReference>
<proteinExistence type="predicted"/>
<dbReference type="Proteomes" id="UP000054538">
    <property type="component" value="Unassembled WGS sequence"/>
</dbReference>
<dbReference type="InParanoid" id="A0A0D0E1Y3"/>
<dbReference type="InterPro" id="IPR036388">
    <property type="entry name" value="WH-like_DNA-bd_sf"/>
</dbReference>
<feature type="region of interest" description="Disordered" evidence="1">
    <location>
        <begin position="439"/>
        <end position="477"/>
    </location>
</feature>
<reference evidence="3" key="2">
    <citation type="submission" date="2015-01" db="EMBL/GenBank/DDBJ databases">
        <title>Evolutionary Origins and Diversification of the Mycorrhizal Mutualists.</title>
        <authorList>
            <consortium name="DOE Joint Genome Institute"/>
            <consortium name="Mycorrhizal Genomics Consortium"/>
            <person name="Kohler A."/>
            <person name="Kuo A."/>
            <person name="Nagy L.G."/>
            <person name="Floudas D."/>
            <person name="Copeland A."/>
            <person name="Barry K.W."/>
            <person name="Cichocki N."/>
            <person name="Veneault-Fourrey C."/>
            <person name="LaButti K."/>
            <person name="Lindquist E.A."/>
            <person name="Lipzen A."/>
            <person name="Lundell T."/>
            <person name="Morin E."/>
            <person name="Murat C."/>
            <person name="Riley R."/>
            <person name="Ohm R."/>
            <person name="Sun H."/>
            <person name="Tunlid A."/>
            <person name="Henrissat B."/>
            <person name="Grigoriev I.V."/>
            <person name="Hibbett D.S."/>
            <person name="Martin F."/>
        </authorList>
    </citation>
    <scope>NUCLEOTIDE SEQUENCE [LARGE SCALE GENOMIC DNA]</scope>
    <source>
        <strain evidence="3">Ve08.2h10</strain>
    </source>
</reference>
<dbReference type="PANTHER" id="PTHR43712">
    <property type="entry name" value="PUTATIVE (AFU_ORTHOLOGUE AFUA_4G14580)-RELATED"/>
    <property type="match status" value="1"/>
</dbReference>
<dbReference type="HOGENOM" id="CLU_261451_0_0_1"/>
<evidence type="ECO:0000313" key="2">
    <source>
        <dbReference type="EMBL" id="KIK97901.1"/>
    </source>
</evidence>
<dbReference type="Gene3D" id="3.40.50.150">
    <property type="entry name" value="Vaccinia Virus protein VP39"/>
    <property type="match status" value="2"/>
</dbReference>
<feature type="compositionally biased region" description="Pro residues" evidence="1">
    <location>
        <begin position="445"/>
        <end position="454"/>
    </location>
</feature>